<keyword evidence="1" id="KW-0472">Membrane</keyword>
<organism evidence="3 4">
    <name type="scientific">Solanum verrucosum</name>
    <dbReference type="NCBI Taxonomy" id="315347"/>
    <lineage>
        <taxon>Eukaryota</taxon>
        <taxon>Viridiplantae</taxon>
        <taxon>Streptophyta</taxon>
        <taxon>Embryophyta</taxon>
        <taxon>Tracheophyta</taxon>
        <taxon>Spermatophyta</taxon>
        <taxon>Magnoliopsida</taxon>
        <taxon>eudicotyledons</taxon>
        <taxon>Gunneridae</taxon>
        <taxon>Pentapetalae</taxon>
        <taxon>asterids</taxon>
        <taxon>lamiids</taxon>
        <taxon>Solanales</taxon>
        <taxon>Solanaceae</taxon>
        <taxon>Solanoideae</taxon>
        <taxon>Solaneae</taxon>
        <taxon>Solanum</taxon>
    </lineage>
</organism>
<dbReference type="Pfam" id="PF13966">
    <property type="entry name" value="zf-RVT"/>
    <property type="match status" value="1"/>
</dbReference>
<reference evidence="3" key="1">
    <citation type="submission" date="2023-08" db="EMBL/GenBank/DDBJ databases">
        <title>A de novo genome assembly of Solanum verrucosum Schlechtendal, a Mexican diploid species geographically isolated from the other diploid A-genome species in potato relatives.</title>
        <authorList>
            <person name="Hosaka K."/>
        </authorList>
    </citation>
    <scope>NUCLEOTIDE SEQUENCE</scope>
    <source>
        <tissue evidence="3">Young leaves</tissue>
    </source>
</reference>
<sequence length="156" mass="18675">MRGSMERVEWRKLVWANLGAPKWLFILYIALNRRLLTKGRLAQGGLTEEVTCSLCQTDDEDIDHLFFKWSYAEKVWSKLLGWQGIQRQIMNWQEEVRWAVRNMKGKISKMKVYQEHYTGCGEKEMVDYFKRSKGHRKVLFNKSYKRFMEGDPDNLD</sequence>
<keyword evidence="1" id="KW-0812">Transmembrane</keyword>
<evidence type="ECO:0000313" key="3">
    <source>
        <dbReference type="EMBL" id="WMV37245.1"/>
    </source>
</evidence>
<accession>A0AAF0RCY1</accession>
<evidence type="ECO:0000256" key="1">
    <source>
        <dbReference type="SAM" id="Phobius"/>
    </source>
</evidence>
<feature type="transmembrane region" description="Helical" evidence="1">
    <location>
        <begin position="12"/>
        <end position="31"/>
    </location>
</feature>
<protein>
    <recommendedName>
        <fullName evidence="2">Reverse transcriptase zinc-binding domain-containing protein</fullName>
    </recommendedName>
</protein>
<feature type="domain" description="Reverse transcriptase zinc-binding" evidence="2">
    <location>
        <begin position="2"/>
        <end position="76"/>
    </location>
</feature>
<dbReference type="InterPro" id="IPR026960">
    <property type="entry name" value="RVT-Znf"/>
</dbReference>
<dbReference type="AlphaFoldDB" id="A0AAF0RCY1"/>
<dbReference type="EMBL" id="CP133618">
    <property type="protein sequence ID" value="WMV37245.1"/>
    <property type="molecule type" value="Genomic_DNA"/>
</dbReference>
<dbReference type="Proteomes" id="UP001234989">
    <property type="component" value="Chromosome 7"/>
</dbReference>
<evidence type="ECO:0000259" key="2">
    <source>
        <dbReference type="Pfam" id="PF13966"/>
    </source>
</evidence>
<keyword evidence="1" id="KW-1133">Transmembrane helix</keyword>
<keyword evidence="4" id="KW-1185">Reference proteome</keyword>
<gene>
    <name evidence="3" type="ORF">MTR67_030630</name>
</gene>
<evidence type="ECO:0000313" key="4">
    <source>
        <dbReference type="Proteomes" id="UP001234989"/>
    </source>
</evidence>
<proteinExistence type="predicted"/>
<name>A0AAF0RCY1_SOLVR</name>